<dbReference type="OrthoDB" id="5988713at2759"/>
<sequence>NQERTLEDTHTRFVAIISIVVVAYRARAGGAVPADLQKFIKRQEVKFVDNLNYKNNCLFDALSFISLPDEQTKRKSNTSRVAEGKRLMKQFYSAIGNEQIKNIEAFCSNYQGFDLASEDKQLANIFNINICVYAYNNLDFEEEPTQEVETAQARRHEVETQPKLNSKDNLLGFNSAHFDMIFVLPYLTSSKWHITNYLGDFSRIKRVEVRHKITGVRILFLDAEMFVTKMKLKNFVKDFSPSEFIIDNNSIKKK</sequence>
<gene>
    <name evidence="1" type="ORF">EZS28_042191</name>
</gene>
<dbReference type="AlphaFoldDB" id="A0A5J4TWQ6"/>
<evidence type="ECO:0000313" key="2">
    <source>
        <dbReference type="Proteomes" id="UP000324800"/>
    </source>
</evidence>
<comment type="caution">
    <text evidence="1">The sequence shown here is derived from an EMBL/GenBank/DDBJ whole genome shotgun (WGS) entry which is preliminary data.</text>
</comment>
<name>A0A5J4TWQ6_9EUKA</name>
<proteinExistence type="predicted"/>
<feature type="non-terminal residue" evidence="1">
    <location>
        <position position="1"/>
    </location>
</feature>
<dbReference type="EMBL" id="SNRW01024423">
    <property type="protein sequence ID" value="KAA6362282.1"/>
    <property type="molecule type" value="Genomic_DNA"/>
</dbReference>
<accession>A0A5J4TWQ6</accession>
<organism evidence="1 2">
    <name type="scientific">Streblomastix strix</name>
    <dbReference type="NCBI Taxonomy" id="222440"/>
    <lineage>
        <taxon>Eukaryota</taxon>
        <taxon>Metamonada</taxon>
        <taxon>Preaxostyla</taxon>
        <taxon>Oxymonadida</taxon>
        <taxon>Streblomastigidae</taxon>
        <taxon>Streblomastix</taxon>
    </lineage>
</organism>
<evidence type="ECO:0000313" key="1">
    <source>
        <dbReference type="EMBL" id="KAA6362282.1"/>
    </source>
</evidence>
<reference evidence="1 2" key="1">
    <citation type="submission" date="2019-03" db="EMBL/GenBank/DDBJ databases">
        <title>Single cell metagenomics reveals metabolic interactions within the superorganism composed of flagellate Streblomastix strix and complex community of Bacteroidetes bacteria on its surface.</title>
        <authorList>
            <person name="Treitli S.C."/>
            <person name="Kolisko M."/>
            <person name="Husnik F."/>
            <person name="Keeling P."/>
            <person name="Hampl V."/>
        </authorList>
    </citation>
    <scope>NUCLEOTIDE SEQUENCE [LARGE SCALE GENOMIC DNA]</scope>
    <source>
        <strain evidence="1">ST1C</strain>
    </source>
</reference>
<dbReference type="Proteomes" id="UP000324800">
    <property type="component" value="Unassembled WGS sequence"/>
</dbReference>
<protein>
    <submittedName>
        <fullName evidence="1">Uncharacterized protein</fullName>
    </submittedName>
</protein>